<evidence type="ECO:0000313" key="4">
    <source>
        <dbReference type="Proteomes" id="UP000249016"/>
    </source>
</evidence>
<dbReference type="RefSeq" id="WP_111350804.1">
    <property type="nucleotide sequence ID" value="NZ_QLII01000002.1"/>
</dbReference>
<protein>
    <submittedName>
        <fullName evidence="2">Uncharacterized protein</fullName>
    </submittedName>
</protein>
<keyword evidence="1" id="KW-1133">Transmembrane helix</keyword>
<keyword evidence="1" id="KW-0472">Membrane</keyword>
<evidence type="ECO:0000313" key="3">
    <source>
        <dbReference type="EMBL" id="RAI73187.1"/>
    </source>
</evidence>
<dbReference type="AlphaFoldDB" id="A0A327NGI4"/>
<name>A0A327NGI4_9BACT</name>
<evidence type="ECO:0000313" key="2">
    <source>
        <dbReference type="EMBL" id="RAI73056.1"/>
    </source>
</evidence>
<proteinExistence type="predicted"/>
<sequence>MEVRKSLEQKTLILGIEIRDLGVTLALFFGIMIFISIVRMFIPISVWYNIAGIVAMGIYVGIVRYGLKNKHPSYIVSLLSYHFFQPKRIWMKKLSFIDKRNQRHVQHRQQYENS</sequence>
<organism evidence="2 4">
    <name type="scientific">Spirosoma telluris</name>
    <dbReference type="NCBI Taxonomy" id="2183553"/>
    <lineage>
        <taxon>Bacteria</taxon>
        <taxon>Pseudomonadati</taxon>
        <taxon>Bacteroidota</taxon>
        <taxon>Cytophagia</taxon>
        <taxon>Cytophagales</taxon>
        <taxon>Cytophagaceae</taxon>
        <taxon>Spirosoma</taxon>
    </lineage>
</organism>
<dbReference type="OrthoDB" id="884990at2"/>
<feature type="transmembrane region" description="Helical" evidence="1">
    <location>
        <begin position="48"/>
        <end position="67"/>
    </location>
</feature>
<dbReference type="Proteomes" id="UP000249016">
    <property type="component" value="Unassembled WGS sequence"/>
</dbReference>
<gene>
    <name evidence="2" type="ORF">HMF3257_37265</name>
    <name evidence="3" type="ORF">HMF3257_38035</name>
</gene>
<feature type="transmembrane region" description="Helical" evidence="1">
    <location>
        <begin position="21"/>
        <end position="42"/>
    </location>
</feature>
<keyword evidence="4" id="KW-1185">Reference proteome</keyword>
<dbReference type="EMBL" id="QLII01000002">
    <property type="protein sequence ID" value="RAI73187.1"/>
    <property type="molecule type" value="Genomic_DNA"/>
</dbReference>
<dbReference type="EMBL" id="QLII01000002">
    <property type="protein sequence ID" value="RAI73056.1"/>
    <property type="molecule type" value="Genomic_DNA"/>
</dbReference>
<evidence type="ECO:0000256" key="1">
    <source>
        <dbReference type="SAM" id="Phobius"/>
    </source>
</evidence>
<accession>A0A327NGI4</accession>
<keyword evidence="1" id="KW-0812">Transmembrane</keyword>
<comment type="caution">
    <text evidence="2">The sequence shown here is derived from an EMBL/GenBank/DDBJ whole genome shotgun (WGS) entry which is preliminary data.</text>
</comment>
<reference evidence="2 4" key="1">
    <citation type="submission" date="2018-06" db="EMBL/GenBank/DDBJ databases">
        <title>Spirosoma sp. HMF3257 Genome sequencing and assembly.</title>
        <authorList>
            <person name="Kang H."/>
            <person name="Cha I."/>
            <person name="Kim H."/>
            <person name="Kang J."/>
            <person name="Joh K."/>
        </authorList>
    </citation>
    <scope>NUCLEOTIDE SEQUENCE [LARGE SCALE GENOMIC DNA]</scope>
    <source>
        <strain evidence="2 4">HMF3257</strain>
    </source>
</reference>